<evidence type="ECO:0000256" key="1">
    <source>
        <dbReference type="SAM" id="MobiDB-lite"/>
    </source>
</evidence>
<comment type="caution">
    <text evidence="2">The sequence shown here is derived from an EMBL/GenBank/DDBJ whole genome shotgun (WGS) entry which is preliminary data.</text>
</comment>
<evidence type="ECO:0000313" key="2">
    <source>
        <dbReference type="EMBL" id="NMF60337.1"/>
    </source>
</evidence>
<dbReference type="InterPro" id="IPR014964">
    <property type="entry name" value="DUF1830"/>
</dbReference>
<sequence length="120" mass="13429">MLDIQERKTNPNNLHNQAKQLTCIYRNESSVIQIVRISQPSIAFFERSILPNQYIHFSTSMDALLEVYEGIMSGLVHADTIPCYQLAIAADIDKSPSHINSKAPHHELSKNSQGILAKVA</sequence>
<accession>A0ABX1LVY8</accession>
<dbReference type="RefSeq" id="WP_169365305.1">
    <property type="nucleotide sequence ID" value="NZ_JAAVJL010000003.1"/>
</dbReference>
<reference evidence="2 3" key="1">
    <citation type="submission" date="2020-03" db="EMBL/GenBank/DDBJ databases">
        <title>Draft Genome Sequence of 2-Methylisoborneol Producing Pseudanabaena yagii Strain GIHE-NHR1 Isolated from North Han River in South Korea.</title>
        <authorList>
            <person name="Jeong J."/>
        </authorList>
    </citation>
    <scope>NUCLEOTIDE SEQUENCE [LARGE SCALE GENOMIC DNA]</scope>
    <source>
        <strain evidence="2 3">GIHE-NHR1</strain>
    </source>
</reference>
<evidence type="ECO:0000313" key="3">
    <source>
        <dbReference type="Proteomes" id="UP000738376"/>
    </source>
</evidence>
<gene>
    <name evidence="2" type="ORF">HC246_20470</name>
</gene>
<proteinExistence type="predicted"/>
<protein>
    <submittedName>
        <fullName evidence="2">DUF1830 domain-containing protein</fullName>
    </submittedName>
</protein>
<dbReference type="EMBL" id="JAAVJL010000003">
    <property type="protein sequence ID" value="NMF60337.1"/>
    <property type="molecule type" value="Genomic_DNA"/>
</dbReference>
<feature type="region of interest" description="Disordered" evidence="1">
    <location>
        <begin position="99"/>
        <end position="120"/>
    </location>
</feature>
<name>A0ABX1LVY8_9CYAN</name>
<organism evidence="2 3">
    <name type="scientific">Pseudanabaena yagii GIHE-NHR1</name>
    <dbReference type="NCBI Taxonomy" id="2722753"/>
    <lineage>
        <taxon>Bacteria</taxon>
        <taxon>Bacillati</taxon>
        <taxon>Cyanobacteriota</taxon>
        <taxon>Cyanophyceae</taxon>
        <taxon>Pseudanabaenales</taxon>
        <taxon>Pseudanabaenaceae</taxon>
        <taxon>Pseudanabaena</taxon>
        <taxon>Pseudanabaena yagii</taxon>
    </lineage>
</organism>
<dbReference type="Proteomes" id="UP000738376">
    <property type="component" value="Unassembled WGS sequence"/>
</dbReference>
<keyword evidence="3" id="KW-1185">Reference proteome</keyword>
<dbReference type="Pfam" id="PF08865">
    <property type="entry name" value="DUF1830"/>
    <property type="match status" value="1"/>
</dbReference>